<name>A0A8B6BKK1_MYTGA</name>
<feature type="compositionally biased region" description="Low complexity" evidence="1">
    <location>
        <begin position="176"/>
        <end position="193"/>
    </location>
</feature>
<feature type="compositionally biased region" description="Basic and acidic residues" evidence="1">
    <location>
        <begin position="33"/>
        <end position="46"/>
    </location>
</feature>
<sequence length="380" mass="42714">MGQKATKHKDADGEPSPSPRKSPKRSKHRGRQSSKEHTPSHSEKSSSGDPGGGGRPYSDIEKPISPVSKKSLQTIPKHESPRISMDYDQKENIPDQTLSRTPPKMNGNEKMEVCTPDKLIDSSILNHFPQATSTPAPNGIISSGQSNGHAFDSDQDQTDQSDDEAFTPSEQQFPGNSPSLSTASLASRSTTNSWRRAQSDVKIKIASHSFIRQFKSVPGKRHNTDLVGIELLNELDYAWMGTYNQRSLLVRTLYDSTLENKINSVKFFTKDWPETSHYYCDSSLQGLAVEDFYESINSFFETFEHSEITEENWKEIVHCIKLLELNCAKELWLSQKSLKTDKDVKEAFGKLSTEQKEYVSAFVTAMATDMENGQAKMWYT</sequence>
<accession>A0A8B6BKK1</accession>
<evidence type="ECO:0000313" key="3">
    <source>
        <dbReference type="Proteomes" id="UP000596742"/>
    </source>
</evidence>
<evidence type="ECO:0000313" key="2">
    <source>
        <dbReference type="EMBL" id="VDH91673.1"/>
    </source>
</evidence>
<protein>
    <submittedName>
        <fullName evidence="2">Actin-binding LIM protein</fullName>
    </submittedName>
</protein>
<feature type="compositionally biased region" description="Acidic residues" evidence="1">
    <location>
        <begin position="153"/>
        <end position="165"/>
    </location>
</feature>
<feature type="region of interest" description="Disordered" evidence="1">
    <location>
        <begin position="1"/>
        <end position="109"/>
    </location>
</feature>
<dbReference type="EMBL" id="UYJE01000258">
    <property type="protein sequence ID" value="VDH91673.1"/>
    <property type="molecule type" value="Genomic_DNA"/>
</dbReference>
<dbReference type="Proteomes" id="UP000596742">
    <property type="component" value="Unassembled WGS sequence"/>
</dbReference>
<comment type="caution">
    <text evidence="2">The sequence shown here is derived from an EMBL/GenBank/DDBJ whole genome shotgun (WGS) entry which is preliminary data.</text>
</comment>
<dbReference type="OrthoDB" id="10356970at2759"/>
<feature type="compositionally biased region" description="Basic and acidic residues" evidence="1">
    <location>
        <begin position="76"/>
        <end position="93"/>
    </location>
</feature>
<gene>
    <name evidence="2" type="ORF">MGAL_10B007741</name>
</gene>
<proteinExistence type="predicted"/>
<keyword evidence="3" id="KW-1185">Reference proteome</keyword>
<evidence type="ECO:0000256" key="1">
    <source>
        <dbReference type="SAM" id="MobiDB-lite"/>
    </source>
</evidence>
<feature type="region of interest" description="Disordered" evidence="1">
    <location>
        <begin position="128"/>
        <end position="193"/>
    </location>
</feature>
<feature type="compositionally biased region" description="Polar residues" evidence="1">
    <location>
        <begin position="128"/>
        <end position="148"/>
    </location>
</feature>
<organism evidence="2 3">
    <name type="scientific">Mytilus galloprovincialis</name>
    <name type="common">Mediterranean mussel</name>
    <dbReference type="NCBI Taxonomy" id="29158"/>
    <lineage>
        <taxon>Eukaryota</taxon>
        <taxon>Metazoa</taxon>
        <taxon>Spiralia</taxon>
        <taxon>Lophotrochozoa</taxon>
        <taxon>Mollusca</taxon>
        <taxon>Bivalvia</taxon>
        <taxon>Autobranchia</taxon>
        <taxon>Pteriomorphia</taxon>
        <taxon>Mytilida</taxon>
        <taxon>Mytiloidea</taxon>
        <taxon>Mytilidae</taxon>
        <taxon>Mytilinae</taxon>
        <taxon>Mytilus</taxon>
    </lineage>
</organism>
<reference evidence="2" key="1">
    <citation type="submission" date="2018-11" db="EMBL/GenBank/DDBJ databases">
        <authorList>
            <person name="Alioto T."/>
            <person name="Alioto T."/>
        </authorList>
    </citation>
    <scope>NUCLEOTIDE SEQUENCE</scope>
</reference>
<dbReference type="AlphaFoldDB" id="A0A8B6BKK1"/>
<feature type="compositionally biased region" description="Basic residues" evidence="1">
    <location>
        <begin position="21"/>
        <end position="32"/>
    </location>
</feature>